<dbReference type="RefSeq" id="WP_310922723.1">
    <property type="nucleotide sequence ID" value="NZ_JAMQOP010000001.1"/>
</dbReference>
<dbReference type="InterPro" id="IPR014937">
    <property type="entry name" value="DUF1810"/>
</dbReference>
<evidence type="ECO:0000313" key="1">
    <source>
        <dbReference type="EMBL" id="MDS0297895.1"/>
    </source>
</evidence>
<dbReference type="EMBL" id="JAMQOP010000001">
    <property type="protein sequence ID" value="MDS0297895.1"/>
    <property type="molecule type" value="Genomic_DNA"/>
</dbReference>
<dbReference type="Gene3D" id="1.25.40.380">
    <property type="entry name" value="Protein of unknown function DUF1810"/>
    <property type="match status" value="1"/>
</dbReference>
<evidence type="ECO:0000313" key="2">
    <source>
        <dbReference type="Proteomes" id="UP001257060"/>
    </source>
</evidence>
<dbReference type="Pfam" id="PF08837">
    <property type="entry name" value="DUF1810"/>
    <property type="match status" value="1"/>
</dbReference>
<dbReference type="PIRSF" id="PIRSF008546">
    <property type="entry name" value="UCP008546"/>
    <property type="match status" value="1"/>
</dbReference>
<dbReference type="SUPFAM" id="SSF140736">
    <property type="entry name" value="Rv1873-like"/>
    <property type="match status" value="1"/>
</dbReference>
<organism evidence="1 2">
    <name type="scientific">Halogeometricum salsisoli</name>
    <dbReference type="NCBI Taxonomy" id="2950536"/>
    <lineage>
        <taxon>Archaea</taxon>
        <taxon>Methanobacteriati</taxon>
        <taxon>Methanobacteriota</taxon>
        <taxon>Stenosarchaea group</taxon>
        <taxon>Halobacteria</taxon>
        <taxon>Halobacteriales</taxon>
        <taxon>Haloferacaceae</taxon>
        <taxon>Halogeometricum</taxon>
    </lineage>
</organism>
<comment type="caution">
    <text evidence="1">The sequence shown here is derived from an EMBL/GenBank/DDBJ whole genome shotgun (WGS) entry which is preliminary data.</text>
</comment>
<protein>
    <submittedName>
        <fullName evidence="1">DUF1810 domain-containing protein</fullName>
    </submittedName>
</protein>
<dbReference type="InterPro" id="IPR036287">
    <property type="entry name" value="Rv1873-like_sf"/>
</dbReference>
<sequence>MTDDPWNLRRFVEAQESVIDDVKEELRAGRKRTHWMWYVFPQMEGLGRSQMTRRYAIASYDEADAYLAHPTLGPRLRECTAIVNAVEGRSANEIFGSPDDLKFRSSMTLFDAVADDPAPFRTALERYYGGEPDPKTLELLDES</sequence>
<reference evidence="1 2" key="1">
    <citation type="submission" date="2022-06" db="EMBL/GenBank/DDBJ databases">
        <title>Halogeometricum sp. a new haloarchaeum isolate from saline soil.</title>
        <authorList>
            <person name="Strakova D."/>
            <person name="Galisteo C."/>
            <person name="Sanchez-Porro C."/>
            <person name="Ventosa A."/>
        </authorList>
    </citation>
    <scope>NUCLEOTIDE SEQUENCE [LARGE SCALE GENOMIC DNA]</scope>
    <source>
        <strain evidence="1 2">S1BR25-6</strain>
    </source>
</reference>
<accession>A0ABU2GAT0</accession>
<name>A0ABU2GAT0_9EURY</name>
<gene>
    <name evidence="1" type="ORF">NDI76_04000</name>
</gene>
<proteinExistence type="predicted"/>
<dbReference type="Proteomes" id="UP001257060">
    <property type="component" value="Unassembled WGS sequence"/>
</dbReference>
<keyword evidence="2" id="KW-1185">Reference proteome</keyword>